<dbReference type="AlphaFoldDB" id="A0A6A5RLE6"/>
<dbReference type="GeneID" id="54345060"/>
<gene>
    <name evidence="1" type="ORF">M421DRAFT_135076</name>
</gene>
<dbReference type="RefSeq" id="XP_033449499.1">
    <property type="nucleotide sequence ID" value="XM_033587414.1"/>
</dbReference>
<sequence>MVLVSSSTTTRLSSFRLLQNHFWTVTSGLCLGLTLCLWKQSQHLLRILRFVHHRVSEPILLTIDAISVQSAVGPVLYAYLSTAEDWDHYIDGHNHPSDGLKIEHVPRCLFLITVAYHACAWMHAAKRCAIEELRHLCYLAPS</sequence>
<name>A0A6A5RLE6_9PLEO</name>
<protein>
    <submittedName>
        <fullName evidence="1">Uncharacterized protein</fullName>
    </submittedName>
</protein>
<accession>A0A6A5RLE6</accession>
<dbReference type="EMBL" id="ML978966">
    <property type="protein sequence ID" value="KAF1929251.1"/>
    <property type="molecule type" value="Genomic_DNA"/>
</dbReference>
<evidence type="ECO:0000313" key="2">
    <source>
        <dbReference type="Proteomes" id="UP000800082"/>
    </source>
</evidence>
<proteinExistence type="predicted"/>
<dbReference type="Proteomes" id="UP000800082">
    <property type="component" value="Unassembled WGS sequence"/>
</dbReference>
<keyword evidence="2" id="KW-1185">Reference proteome</keyword>
<evidence type="ECO:0000313" key="1">
    <source>
        <dbReference type="EMBL" id="KAF1929251.1"/>
    </source>
</evidence>
<organism evidence="1 2">
    <name type="scientific">Didymella exigua CBS 183.55</name>
    <dbReference type="NCBI Taxonomy" id="1150837"/>
    <lineage>
        <taxon>Eukaryota</taxon>
        <taxon>Fungi</taxon>
        <taxon>Dikarya</taxon>
        <taxon>Ascomycota</taxon>
        <taxon>Pezizomycotina</taxon>
        <taxon>Dothideomycetes</taxon>
        <taxon>Pleosporomycetidae</taxon>
        <taxon>Pleosporales</taxon>
        <taxon>Pleosporineae</taxon>
        <taxon>Didymellaceae</taxon>
        <taxon>Didymella</taxon>
    </lineage>
</organism>
<reference evidence="1" key="1">
    <citation type="journal article" date="2020" name="Stud. Mycol.">
        <title>101 Dothideomycetes genomes: a test case for predicting lifestyles and emergence of pathogens.</title>
        <authorList>
            <person name="Haridas S."/>
            <person name="Albert R."/>
            <person name="Binder M."/>
            <person name="Bloem J."/>
            <person name="Labutti K."/>
            <person name="Salamov A."/>
            <person name="Andreopoulos B."/>
            <person name="Baker S."/>
            <person name="Barry K."/>
            <person name="Bills G."/>
            <person name="Bluhm B."/>
            <person name="Cannon C."/>
            <person name="Castanera R."/>
            <person name="Culley D."/>
            <person name="Daum C."/>
            <person name="Ezra D."/>
            <person name="Gonzalez J."/>
            <person name="Henrissat B."/>
            <person name="Kuo A."/>
            <person name="Liang C."/>
            <person name="Lipzen A."/>
            <person name="Lutzoni F."/>
            <person name="Magnuson J."/>
            <person name="Mondo S."/>
            <person name="Nolan M."/>
            <person name="Ohm R."/>
            <person name="Pangilinan J."/>
            <person name="Park H.-J."/>
            <person name="Ramirez L."/>
            <person name="Alfaro M."/>
            <person name="Sun H."/>
            <person name="Tritt A."/>
            <person name="Yoshinaga Y."/>
            <person name="Zwiers L.-H."/>
            <person name="Turgeon B."/>
            <person name="Goodwin S."/>
            <person name="Spatafora J."/>
            <person name="Crous P."/>
            <person name="Grigoriev I."/>
        </authorList>
    </citation>
    <scope>NUCLEOTIDE SEQUENCE</scope>
    <source>
        <strain evidence="1">CBS 183.55</strain>
    </source>
</reference>